<gene>
    <name evidence="2" type="ORF">IWQ62_003117</name>
</gene>
<evidence type="ECO:0000259" key="1">
    <source>
        <dbReference type="Pfam" id="PF10419"/>
    </source>
</evidence>
<organism evidence="2 3">
    <name type="scientific">Dispira parvispora</name>
    <dbReference type="NCBI Taxonomy" id="1520584"/>
    <lineage>
        <taxon>Eukaryota</taxon>
        <taxon>Fungi</taxon>
        <taxon>Fungi incertae sedis</taxon>
        <taxon>Zoopagomycota</taxon>
        <taxon>Kickxellomycotina</taxon>
        <taxon>Dimargaritomycetes</taxon>
        <taxon>Dimargaritales</taxon>
        <taxon>Dimargaritaceae</taxon>
        <taxon>Dispira</taxon>
    </lineage>
</organism>
<sequence length="98" mass="11209">MTTNLSNDSSSEYEEYEEEFYVVCDLHQQQSTSVTSDANSHVPYSLVGLETETPYLDYNGVTYRGEYEDSIGTQLIFEPAEPPFTDSDRPQGKLQFYL</sequence>
<feature type="domain" description="Transcription factor TFIIIC triple barrel" evidence="1">
    <location>
        <begin position="17"/>
        <end position="83"/>
    </location>
</feature>
<comment type="caution">
    <text evidence="2">The sequence shown here is derived from an EMBL/GenBank/DDBJ whole genome shotgun (WGS) entry which is preliminary data.</text>
</comment>
<keyword evidence="3" id="KW-1185">Reference proteome</keyword>
<dbReference type="OrthoDB" id="1877767at2759"/>
<dbReference type="EMBL" id="JANBPY010000781">
    <property type="protein sequence ID" value="KAJ1963760.1"/>
    <property type="molecule type" value="Genomic_DNA"/>
</dbReference>
<dbReference type="GO" id="GO:0006383">
    <property type="term" value="P:transcription by RNA polymerase III"/>
    <property type="evidence" value="ECO:0007669"/>
    <property type="project" value="InterPro"/>
</dbReference>
<protein>
    <recommendedName>
        <fullName evidence="1">Transcription factor TFIIIC triple barrel domain-containing protein</fullName>
    </recommendedName>
</protein>
<dbReference type="PANTHER" id="PTHR21860:SF2">
    <property type="entry name" value="GENERAL TRANSCRIPTION FACTOR 3C POLYPEPTIDE 6"/>
    <property type="match status" value="1"/>
</dbReference>
<evidence type="ECO:0000313" key="2">
    <source>
        <dbReference type="EMBL" id="KAJ1963760.1"/>
    </source>
</evidence>
<name>A0A9W8AVF1_9FUNG</name>
<dbReference type="Gene3D" id="2.60.40.4370">
    <property type="match status" value="1"/>
</dbReference>
<dbReference type="AlphaFoldDB" id="A0A9W8AVF1"/>
<dbReference type="InterPro" id="IPR019481">
    <property type="entry name" value="TFIIIC_triple_barrel"/>
</dbReference>
<evidence type="ECO:0000313" key="3">
    <source>
        <dbReference type="Proteomes" id="UP001150925"/>
    </source>
</evidence>
<dbReference type="PANTHER" id="PTHR21860">
    <property type="entry name" value="TRANSCRIPTION INITIATION FACTOR IIIC TFIIIC , POLYPEPTIDE 6-RELATED"/>
    <property type="match status" value="1"/>
</dbReference>
<dbReference type="InterPro" id="IPR042771">
    <property type="entry name" value="GTF3C6-like"/>
</dbReference>
<reference evidence="2" key="1">
    <citation type="submission" date="2022-07" db="EMBL/GenBank/DDBJ databases">
        <title>Phylogenomic reconstructions and comparative analyses of Kickxellomycotina fungi.</title>
        <authorList>
            <person name="Reynolds N.K."/>
            <person name="Stajich J.E."/>
            <person name="Barry K."/>
            <person name="Grigoriev I.V."/>
            <person name="Crous P."/>
            <person name="Smith M.E."/>
        </authorList>
    </citation>
    <scope>NUCLEOTIDE SEQUENCE</scope>
    <source>
        <strain evidence="2">RSA 1196</strain>
    </source>
</reference>
<dbReference type="GO" id="GO:0000127">
    <property type="term" value="C:transcription factor TFIIIC complex"/>
    <property type="evidence" value="ECO:0007669"/>
    <property type="project" value="TreeGrafter"/>
</dbReference>
<proteinExistence type="predicted"/>
<dbReference type="Pfam" id="PF10419">
    <property type="entry name" value="TFIIIC_sub6"/>
    <property type="match status" value="1"/>
</dbReference>
<dbReference type="Proteomes" id="UP001150925">
    <property type="component" value="Unassembled WGS sequence"/>
</dbReference>
<accession>A0A9W8AVF1</accession>